<dbReference type="InterPro" id="IPR013783">
    <property type="entry name" value="Ig-like_fold"/>
</dbReference>
<dbReference type="SMART" id="SM00364">
    <property type="entry name" value="LRR_BAC"/>
    <property type="match status" value="7"/>
</dbReference>
<dbReference type="Proteomes" id="UP000030185">
    <property type="component" value="Unassembled WGS sequence"/>
</dbReference>
<keyword evidence="1" id="KW-0433">Leucine-rich repeat</keyword>
<proteinExistence type="predicted"/>
<dbReference type="SMART" id="SM00365">
    <property type="entry name" value="LRR_SD22"/>
    <property type="match status" value="7"/>
</dbReference>
<name>A0A098LII4_9BACT</name>
<dbReference type="InterPro" id="IPR050836">
    <property type="entry name" value="SDS22/Internalin_LRR"/>
</dbReference>
<dbReference type="PANTHER" id="PTHR46652">
    <property type="entry name" value="LEUCINE-RICH REPEAT AND IQ DOMAIN-CONTAINING PROTEIN 1-RELATED"/>
    <property type="match status" value="1"/>
</dbReference>
<reference evidence="3 4" key="1">
    <citation type="submission" date="2014-09" db="EMBL/GenBank/DDBJ databases">
        <title>Sporocytophaga myxococcoides PG-01 genome sequencing.</title>
        <authorList>
            <person name="Liu L."/>
            <person name="Gao P.J."/>
            <person name="Chen G.J."/>
            <person name="Wang L.S."/>
        </authorList>
    </citation>
    <scope>NUCLEOTIDE SEQUENCE [LARGE SCALE GENOMIC DNA]</scope>
    <source>
        <strain evidence="3 4">PG-01</strain>
    </source>
</reference>
<dbReference type="STRING" id="153721.MYP_4021"/>
<protein>
    <submittedName>
        <fullName evidence="3">LRR-like protein</fullName>
    </submittedName>
</protein>
<dbReference type="PANTHER" id="PTHR46652:SF3">
    <property type="entry name" value="LEUCINE-RICH REPEAT-CONTAINING PROTEIN 9"/>
    <property type="match status" value="1"/>
</dbReference>
<gene>
    <name evidence="3" type="ORF">MYP_4021</name>
</gene>
<keyword evidence="2" id="KW-0677">Repeat</keyword>
<keyword evidence="4" id="KW-1185">Reference proteome</keyword>
<dbReference type="eggNOG" id="COG4886">
    <property type="taxonomic scope" value="Bacteria"/>
</dbReference>
<accession>A0A098LII4</accession>
<evidence type="ECO:0000313" key="4">
    <source>
        <dbReference type="Proteomes" id="UP000030185"/>
    </source>
</evidence>
<dbReference type="Gene3D" id="2.60.40.10">
    <property type="entry name" value="Immunoglobulins"/>
    <property type="match status" value="1"/>
</dbReference>
<dbReference type="Gene3D" id="3.80.10.10">
    <property type="entry name" value="Ribonuclease Inhibitor"/>
    <property type="match status" value="2"/>
</dbReference>
<dbReference type="InterPro" id="IPR001611">
    <property type="entry name" value="Leu-rich_rpt"/>
</dbReference>
<dbReference type="SUPFAM" id="SSF52058">
    <property type="entry name" value="L domain-like"/>
    <property type="match status" value="1"/>
</dbReference>
<evidence type="ECO:0000313" key="3">
    <source>
        <dbReference type="EMBL" id="GAL86791.1"/>
    </source>
</evidence>
<comment type="caution">
    <text evidence="3">The sequence shown here is derived from an EMBL/GenBank/DDBJ whole genome shotgun (WGS) entry which is preliminary data.</text>
</comment>
<organism evidence="3 4">
    <name type="scientific">Sporocytophaga myxococcoides</name>
    <dbReference type="NCBI Taxonomy" id="153721"/>
    <lineage>
        <taxon>Bacteria</taxon>
        <taxon>Pseudomonadati</taxon>
        <taxon>Bacteroidota</taxon>
        <taxon>Cytophagia</taxon>
        <taxon>Cytophagales</taxon>
        <taxon>Cytophagaceae</taxon>
        <taxon>Sporocytophaga</taxon>
    </lineage>
</organism>
<dbReference type="PROSITE" id="PS51450">
    <property type="entry name" value="LRR"/>
    <property type="match status" value="6"/>
</dbReference>
<dbReference type="EMBL" id="BBLT01000009">
    <property type="protein sequence ID" value="GAL86791.1"/>
    <property type="molecule type" value="Genomic_DNA"/>
</dbReference>
<evidence type="ECO:0000256" key="1">
    <source>
        <dbReference type="ARBA" id="ARBA00022614"/>
    </source>
</evidence>
<dbReference type="AlphaFoldDB" id="A0A098LII4"/>
<evidence type="ECO:0000256" key="2">
    <source>
        <dbReference type="ARBA" id="ARBA00022737"/>
    </source>
</evidence>
<dbReference type="InterPro" id="IPR032675">
    <property type="entry name" value="LRR_dom_sf"/>
</dbReference>
<sequence>MILSNLHIRTLKLKRVFLLMAFVLIGVKVSAQDFAEIPDPNFRAKLEKDYFSLMKNGLLDIKKAQEYIGELDLQYSNIKDATGISHFHSIYSLKLSYNQLTTIPDISGLTNLRNLYLTNNVIIELPDLYTLVNLQDLQVYNNQLKKLPALPVSKNLKNLYCSSNQLSELPDLSGYENLEILVAGNNPMPIFQNVSNLKNLKQLHLNHLGLDTIIGLKDLNFLEVLFIQGNNLKDLSDLKTNTTLTTYNVSNNKLSSLPDLLTKPNLNNVDISDNYLTFEDILPLKIHPQFNKFIYSPQKPFIIDQRLELKDSANSFSYDPKVDATLPVTYQWFKNGVADINIKSSDLTLSPLTLEQSGEYYQEIRLQTLPFLALKSTKLVLDIKPCIELSFKTLNVISEDCKEGISIELNGVEHNGGTPPFRFGIKSVTKSDTLTIDNFRYNNLEAGMYKFTVSDQFNCNGSTSFTLKKPKDCQAVFSPNGDGYMDSYFIETPGKIKILDSGRNLIRELVAPAVWDGTKTDGTMADAGYYAIVVNENKVINITLIR</sequence>